<feature type="region of interest" description="Disordered" evidence="1">
    <location>
        <begin position="68"/>
        <end position="202"/>
    </location>
</feature>
<dbReference type="GO" id="GO:0019901">
    <property type="term" value="F:protein kinase binding"/>
    <property type="evidence" value="ECO:0007669"/>
    <property type="project" value="TreeGrafter"/>
</dbReference>
<gene>
    <name evidence="2" type="ORF">CLAFUR5_12103</name>
</gene>
<dbReference type="Pfam" id="PF06658">
    <property type="entry name" value="DUF1168"/>
    <property type="match status" value="1"/>
</dbReference>
<organism evidence="2 3">
    <name type="scientific">Passalora fulva</name>
    <name type="common">Tomato leaf mold</name>
    <name type="synonym">Cladosporium fulvum</name>
    <dbReference type="NCBI Taxonomy" id="5499"/>
    <lineage>
        <taxon>Eukaryota</taxon>
        <taxon>Fungi</taxon>
        <taxon>Dikarya</taxon>
        <taxon>Ascomycota</taxon>
        <taxon>Pezizomycotina</taxon>
        <taxon>Dothideomycetes</taxon>
        <taxon>Dothideomycetidae</taxon>
        <taxon>Mycosphaerellales</taxon>
        <taxon>Mycosphaerellaceae</taxon>
        <taxon>Fulvia</taxon>
    </lineage>
</organism>
<feature type="compositionally biased region" description="Basic and acidic residues" evidence="1">
    <location>
        <begin position="89"/>
        <end position="100"/>
    </location>
</feature>
<dbReference type="Proteomes" id="UP000756132">
    <property type="component" value="Chromosome 10"/>
</dbReference>
<feature type="compositionally biased region" description="Polar residues" evidence="1">
    <location>
        <begin position="1"/>
        <end position="15"/>
    </location>
</feature>
<dbReference type="GO" id="GO:0004860">
    <property type="term" value="F:protein kinase inhibitor activity"/>
    <property type="evidence" value="ECO:0007669"/>
    <property type="project" value="TreeGrafter"/>
</dbReference>
<dbReference type="GeneID" id="71991981"/>
<dbReference type="GO" id="GO:0005730">
    <property type="term" value="C:nucleolus"/>
    <property type="evidence" value="ECO:0007669"/>
    <property type="project" value="TreeGrafter"/>
</dbReference>
<reference evidence="2" key="1">
    <citation type="submission" date="2021-12" db="EMBL/GenBank/DDBJ databases">
        <authorList>
            <person name="Zaccaron A."/>
            <person name="Stergiopoulos I."/>
        </authorList>
    </citation>
    <scope>NUCLEOTIDE SEQUENCE</scope>
    <source>
        <strain evidence="2">Race5_Kim</strain>
    </source>
</reference>
<feature type="compositionally biased region" description="Basic residues" evidence="1">
    <location>
        <begin position="128"/>
        <end position="144"/>
    </location>
</feature>
<keyword evidence="3" id="KW-1185">Reference proteome</keyword>
<dbReference type="PANTHER" id="PTHR13507:SF0">
    <property type="entry name" value="PRKR-INTERACTING PROTEIN 1"/>
    <property type="match status" value="1"/>
</dbReference>
<dbReference type="OMA" id="ETPSFIM"/>
<dbReference type="GO" id="GO:0003725">
    <property type="term" value="F:double-stranded RNA binding"/>
    <property type="evidence" value="ECO:0007669"/>
    <property type="project" value="InterPro"/>
</dbReference>
<dbReference type="KEGG" id="ffu:CLAFUR5_12103"/>
<sequence length="202" mass="21857">MSENIPESRPTSISSKSHRPTKKRALTPSTAQSARVEALFANPDRADTALALGPKGKSVAAPPEIVANVQGSSAGAGSGEFHVYKASRRREYERLRAMDEEVREEDAEKEFQKQKEEREKKDDEKLSKNRAKREKAKMRSQKKKAGGDAAEGGKQGNGDGVKKKLGPAKIAPQSNGTAEDAYADGSEQAVPEEVGITIHDDD</sequence>
<feature type="compositionally biased region" description="Gly residues" evidence="1">
    <location>
        <begin position="149"/>
        <end position="159"/>
    </location>
</feature>
<dbReference type="PANTHER" id="PTHR13507">
    <property type="entry name" value="PRKR-INTERACTING PROTEIN 1"/>
    <property type="match status" value="1"/>
</dbReference>
<dbReference type="EMBL" id="CP090172">
    <property type="protein sequence ID" value="UJO22752.1"/>
    <property type="molecule type" value="Genomic_DNA"/>
</dbReference>
<evidence type="ECO:0000256" key="1">
    <source>
        <dbReference type="SAM" id="MobiDB-lite"/>
    </source>
</evidence>
<reference evidence="2" key="2">
    <citation type="journal article" date="2022" name="Microb. Genom.">
        <title>A chromosome-scale genome assembly of the tomato pathogen Cladosporium fulvum reveals a compartmentalized genome architecture and the presence of a dispensable chromosome.</title>
        <authorList>
            <person name="Zaccaron A.Z."/>
            <person name="Chen L.H."/>
            <person name="Samaras A."/>
            <person name="Stergiopoulos I."/>
        </authorList>
    </citation>
    <scope>NUCLEOTIDE SEQUENCE</scope>
    <source>
        <strain evidence="2">Race5_Kim</strain>
    </source>
</reference>
<dbReference type="AlphaFoldDB" id="A0A9Q8UUF9"/>
<dbReference type="InterPro" id="IPR009548">
    <property type="entry name" value="Prkrip1"/>
</dbReference>
<name>A0A9Q8UUF9_PASFU</name>
<evidence type="ECO:0000313" key="2">
    <source>
        <dbReference type="EMBL" id="UJO22752.1"/>
    </source>
</evidence>
<dbReference type="RefSeq" id="XP_047767118.1">
    <property type="nucleotide sequence ID" value="XM_047911251.1"/>
</dbReference>
<proteinExistence type="predicted"/>
<accession>A0A9Q8UUF9</accession>
<evidence type="ECO:0000313" key="3">
    <source>
        <dbReference type="Proteomes" id="UP000756132"/>
    </source>
</evidence>
<feature type="compositionally biased region" description="Basic and acidic residues" evidence="1">
    <location>
        <begin position="109"/>
        <end position="127"/>
    </location>
</feature>
<dbReference type="OrthoDB" id="10067079at2759"/>
<protein>
    <submittedName>
        <fullName evidence="2">PRKR-interacting protein 1</fullName>
    </submittedName>
</protein>
<feature type="region of interest" description="Disordered" evidence="1">
    <location>
        <begin position="1"/>
        <end position="33"/>
    </location>
</feature>
<feature type="compositionally biased region" description="Basic residues" evidence="1">
    <location>
        <begin position="16"/>
        <end position="25"/>
    </location>
</feature>